<feature type="compositionally biased region" description="Polar residues" evidence="2">
    <location>
        <begin position="162"/>
        <end position="185"/>
    </location>
</feature>
<dbReference type="OrthoDB" id="5863628at2759"/>
<evidence type="ECO:0000313" key="4">
    <source>
        <dbReference type="Proteomes" id="UP000694843"/>
    </source>
</evidence>
<keyword evidence="1" id="KW-0862">Zinc</keyword>
<feature type="compositionally biased region" description="Low complexity" evidence="2">
    <location>
        <begin position="717"/>
        <end position="732"/>
    </location>
</feature>
<evidence type="ECO:0000256" key="1">
    <source>
        <dbReference type="PROSITE-ProRule" id="PRU00042"/>
    </source>
</evidence>
<dbReference type="PROSITE" id="PS50157">
    <property type="entry name" value="ZINC_FINGER_C2H2_2"/>
    <property type="match status" value="1"/>
</dbReference>
<dbReference type="KEGG" id="hazt:108666755"/>
<accession>A0A8B7N7C2</accession>
<feature type="compositionally biased region" description="Basic residues" evidence="2">
    <location>
        <begin position="513"/>
        <end position="527"/>
    </location>
</feature>
<reference evidence="5 6" key="1">
    <citation type="submission" date="2025-04" db="UniProtKB">
        <authorList>
            <consortium name="RefSeq"/>
        </authorList>
    </citation>
    <scope>IDENTIFICATION</scope>
    <source>
        <tissue evidence="5 6">Whole organism</tissue>
    </source>
</reference>
<feature type="region of interest" description="Disordered" evidence="2">
    <location>
        <begin position="322"/>
        <end position="602"/>
    </location>
</feature>
<name>A0A8B7N7C2_HYAAZ</name>
<feature type="compositionally biased region" description="Polar residues" evidence="2">
    <location>
        <begin position="196"/>
        <end position="212"/>
    </location>
</feature>
<dbReference type="RefSeq" id="XP_018009167.1">
    <property type="nucleotide sequence ID" value="XM_018153678.2"/>
</dbReference>
<feature type="compositionally biased region" description="Low complexity" evidence="2">
    <location>
        <begin position="382"/>
        <end position="402"/>
    </location>
</feature>
<feature type="compositionally biased region" description="Basic residues" evidence="2">
    <location>
        <begin position="63"/>
        <end position="72"/>
    </location>
</feature>
<feature type="compositionally biased region" description="Basic and acidic residues" evidence="2">
    <location>
        <begin position="77"/>
        <end position="88"/>
    </location>
</feature>
<dbReference type="OMA" id="IDSMRIM"/>
<feature type="compositionally biased region" description="Polar residues" evidence="2">
    <location>
        <begin position="429"/>
        <end position="440"/>
    </location>
</feature>
<feature type="region of interest" description="Disordered" evidence="2">
    <location>
        <begin position="952"/>
        <end position="973"/>
    </location>
</feature>
<evidence type="ECO:0000259" key="3">
    <source>
        <dbReference type="PROSITE" id="PS50157"/>
    </source>
</evidence>
<dbReference type="GeneID" id="108666755"/>
<dbReference type="PANTHER" id="PTHR21564:SF5">
    <property type="entry name" value="SCRIBBLER, ISOFORM J"/>
    <property type="match status" value="1"/>
</dbReference>
<keyword evidence="4" id="KW-1185">Reference proteome</keyword>
<organism evidence="4 6">
    <name type="scientific">Hyalella azteca</name>
    <name type="common">Amphipod</name>
    <dbReference type="NCBI Taxonomy" id="294128"/>
    <lineage>
        <taxon>Eukaryota</taxon>
        <taxon>Metazoa</taxon>
        <taxon>Ecdysozoa</taxon>
        <taxon>Arthropoda</taxon>
        <taxon>Crustacea</taxon>
        <taxon>Multicrustacea</taxon>
        <taxon>Malacostraca</taxon>
        <taxon>Eumalacostraca</taxon>
        <taxon>Peracarida</taxon>
        <taxon>Amphipoda</taxon>
        <taxon>Senticaudata</taxon>
        <taxon>Talitrida</taxon>
        <taxon>Talitroidea</taxon>
        <taxon>Hyalellidae</taxon>
        <taxon>Hyalella</taxon>
    </lineage>
</organism>
<protein>
    <submittedName>
        <fullName evidence="5 6">Zinc finger protein 609 isoform X1</fullName>
    </submittedName>
</protein>
<feature type="region of interest" description="Disordered" evidence="2">
    <location>
        <begin position="1"/>
        <end position="99"/>
    </location>
</feature>
<keyword evidence="1" id="KW-0479">Metal-binding</keyword>
<dbReference type="InterPro" id="IPR040010">
    <property type="entry name" value="ZN608/ZN609"/>
</dbReference>
<evidence type="ECO:0000313" key="5">
    <source>
        <dbReference type="RefSeq" id="XP_018009167.1"/>
    </source>
</evidence>
<dbReference type="RefSeq" id="XP_047735627.1">
    <property type="nucleotide sequence ID" value="XM_047879671.1"/>
</dbReference>
<feature type="compositionally biased region" description="Basic and acidic residues" evidence="2">
    <location>
        <begin position="952"/>
        <end position="962"/>
    </location>
</feature>
<dbReference type="Proteomes" id="UP000694843">
    <property type="component" value="Unplaced"/>
</dbReference>
<evidence type="ECO:0000313" key="7">
    <source>
        <dbReference type="RefSeq" id="XP_047735627.1"/>
    </source>
</evidence>
<feature type="domain" description="C2H2-type" evidence="3">
    <location>
        <begin position="504"/>
        <end position="534"/>
    </location>
</feature>
<feature type="compositionally biased region" description="Pro residues" evidence="2">
    <location>
        <begin position="1"/>
        <end position="10"/>
    </location>
</feature>
<feature type="region of interest" description="Disordered" evidence="2">
    <location>
        <begin position="816"/>
        <end position="906"/>
    </location>
</feature>
<keyword evidence="1" id="KW-0863">Zinc-finger</keyword>
<evidence type="ECO:0000313" key="6">
    <source>
        <dbReference type="RefSeq" id="XP_018009168.1"/>
    </source>
</evidence>
<dbReference type="RefSeq" id="XP_018009168.1">
    <property type="nucleotide sequence ID" value="XM_018153679.2"/>
</dbReference>
<sequence>MMSAPSPTPPTRHHLLHSHHNAHHPHHSTTNASNTPISNSTNNCSASSPASNNLDSLEDKHSLKMKIKRTKPPTKTSEAKHEIVKPLESDNGDSPALNHNQVPLNSVVSTPANIHLNLNSNSQVEANGSAHSISRQNVVKHNHKKEKRRHDVNGSLQSVNNQHQLGSSLHNPSQKHATSLQQMPPMSSAGGLQGPPMTSSCLSTNTKQTATPVKSGGIATPQHTPLRTDTLPPAKRLKIGEEASGPSFGGSSGGTTSYRDVCVGTSVGTITEPDCLGPCEPGTSVTLEGIVWHETQGGVLVVNVTWRGKTYVGTLLDCTQHDWAPPRFCDSPNTEDMDSRTPKGRGKRGRYGGGNVQTSQSSGTSGAGSSAISGSSGGNGGNNQTSSNSTSNTSTNDVGNVTETRSGKVRGNQPQKGRRGGGNNSGNSFATPNSPQNTAANKRKGRDTDVLNSNDLKNKKGRMSGKITDGSADNSPDNSNSASQAADDAAPLTVSSPAQSPQYIECPEPNCSKKYKHMNGLKYHQNHAHNSTEEDGCGQVDGDDSGNLVSEEVCTESHVPTDSSEETSQSKSSGNNSASDLTNNSYGSYSNRSSPALTNNVSSSDAASAISGMAVSREISTINKPVTSARIGVTAASQTVSLEEHQSEKYEQFAHSQCPKPPMYQQRSVPHLVSTQSSSYHPSPSHQDGPLMSEQTYSSVQTIYSHSSSSAGYALGSPVVSHPSHSSHPSSPLQNSSCPNSEETHSSVIARLPQAPTHPMYYYPPNSLGLLRPGLSQSSSVQGMPGTTIRSNPVIRPGIMGSAVQARQPVPHVISNAPASISSAPRPTLLLSTPQSTQLSTLPGSPHVKNGTSKTSRESGEDEDPRSPAYSDISDAADAPSIEGEASNNNPVDRKDNPVKPDQLLIQPSGPFVGIGAVYGQYESSFPPHSPYLLRYNPTHPMSKQPEMKENCKVGDEKKEAQDSTNFQAGPPSFPGGLYPYAGGLAPPPHYTSDPYYAHLAHSLPPVAQAAPVDVSHPSSKEVSGLPVPNLSAPKLGSGSPYQASLDPRLLHPLLSTGLPLPVRLPHPVDNSHSKDGEAGPLSLENKITAPSSDNDNREGPNSLDATASSSGSSFSQVRFNSKP</sequence>
<dbReference type="GO" id="GO:0005634">
    <property type="term" value="C:nucleus"/>
    <property type="evidence" value="ECO:0007669"/>
    <property type="project" value="TreeGrafter"/>
</dbReference>
<feature type="compositionally biased region" description="Polar residues" evidence="2">
    <location>
        <begin position="493"/>
        <end position="502"/>
    </location>
</feature>
<dbReference type="AlphaFoldDB" id="A0A8B7N7C2"/>
<feature type="compositionally biased region" description="Low complexity" evidence="2">
    <location>
        <begin position="674"/>
        <end position="687"/>
    </location>
</feature>
<dbReference type="InterPro" id="IPR013087">
    <property type="entry name" value="Znf_C2H2_type"/>
</dbReference>
<gene>
    <name evidence="5 6 7" type="primary">LOC108666755</name>
</gene>
<dbReference type="PANTHER" id="PTHR21564">
    <property type="entry name" value="BRAKELESS PROTEIN"/>
    <property type="match status" value="1"/>
</dbReference>
<feature type="region of interest" description="Disordered" evidence="2">
    <location>
        <begin position="162"/>
        <end position="232"/>
    </location>
</feature>
<feature type="compositionally biased region" description="Low complexity" evidence="2">
    <location>
        <begin position="566"/>
        <end position="594"/>
    </location>
</feature>
<feature type="region of interest" description="Disordered" evidence="2">
    <location>
        <begin position="1011"/>
        <end position="1044"/>
    </location>
</feature>
<feature type="compositionally biased region" description="Low complexity" evidence="2">
    <location>
        <begin position="469"/>
        <end position="490"/>
    </location>
</feature>
<feature type="compositionally biased region" description="Low complexity" evidence="2">
    <location>
        <begin position="356"/>
        <end position="374"/>
    </location>
</feature>
<feature type="region of interest" description="Disordered" evidence="2">
    <location>
        <begin position="1065"/>
        <end position="1124"/>
    </location>
</feature>
<proteinExistence type="predicted"/>
<feature type="region of interest" description="Disordered" evidence="2">
    <location>
        <begin position="715"/>
        <end position="747"/>
    </location>
</feature>
<evidence type="ECO:0000256" key="2">
    <source>
        <dbReference type="SAM" id="MobiDB-lite"/>
    </source>
</evidence>
<dbReference type="GO" id="GO:0008270">
    <property type="term" value="F:zinc ion binding"/>
    <property type="evidence" value="ECO:0007669"/>
    <property type="project" value="UniProtKB-KW"/>
</dbReference>
<feature type="compositionally biased region" description="Low complexity" evidence="2">
    <location>
        <begin position="817"/>
        <end position="843"/>
    </location>
</feature>
<feature type="compositionally biased region" description="Low complexity" evidence="2">
    <location>
        <begin position="28"/>
        <end position="53"/>
    </location>
</feature>
<feature type="region of interest" description="Disordered" evidence="2">
    <location>
        <begin position="646"/>
        <end position="692"/>
    </location>
</feature>
<feature type="compositionally biased region" description="Acidic residues" evidence="2">
    <location>
        <begin position="533"/>
        <end position="544"/>
    </location>
</feature>
<dbReference type="GO" id="GO:0006357">
    <property type="term" value="P:regulation of transcription by RNA polymerase II"/>
    <property type="evidence" value="ECO:0007669"/>
    <property type="project" value="TreeGrafter"/>
</dbReference>
<dbReference type="PROSITE" id="PS00028">
    <property type="entry name" value="ZINC_FINGER_C2H2_1"/>
    <property type="match status" value="1"/>
</dbReference>
<feature type="compositionally biased region" description="Basic residues" evidence="2">
    <location>
        <begin position="11"/>
        <end position="27"/>
    </location>
</feature>